<proteinExistence type="predicted"/>
<dbReference type="InterPro" id="IPR045337">
    <property type="entry name" value="MmgE_PrpD_C"/>
</dbReference>
<comment type="caution">
    <text evidence="3">The sequence shown here is derived from an EMBL/GenBank/DDBJ whole genome shotgun (WGS) entry which is preliminary data.</text>
</comment>
<organism evidence="3 4">
    <name type="scientific">Candidimonas humi</name>
    <dbReference type="NCBI Taxonomy" id="683355"/>
    <lineage>
        <taxon>Bacteria</taxon>
        <taxon>Pseudomonadati</taxon>
        <taxon>Pseudomonadota</taxon>
        <taxon>Betaproteobacteria</taxon>
        <taxon>Burkholderiales</taxon>
        <taxon>Alcaligenaceae</taxon>
        <taxon>Candidimonas</taxon>
    </lineage>
</organism>
<dbReference type="EMBL" id="JBHSBV010000002">
    <property type="protein sequence ID" value="MFC4200782.1"/>
    <property type="molecule type" value="Genomic_DNA"/>
</dbReference>
<sequence>MSKEEAAAPLSGILVDALLRQLAAGLPENVLAKTRLHLADALGIAVAARATIYARQVEEAQARLAGPGPCSLIGAGQAAPLAAAFANSALIHILDYDDIHDVGRLHPGTVVVPAALAAAELAGASDESLAAAVALSSELMCRLGTVCAPKGDGPGSEWFLTQLFGYVAASVAAGIALGLDCDGLVSAIGLAYMQAAGGKQSGFGTGSTARSIYPAFAAQAGVQAALLARAGMSGPAGALDGAAGLFRIYLGSGLTARQVSALTDFSRWHSLEVQVKPWPCCRLSHPYVAAAIEARNRGFAVDGIAHVLVSVNASAARLCSPLPQRRRPQTLQDAKYSIPFMTAYALVRGAPTLGELNETAITDPRILELAARIELREDLPDSPGHPPAVLALRCSDGTTHRIEFQAADLDVGVQALQRKFDDCFNFGGCGVAAPEAWSAVMAGQLRQALALARVPMA</sequence>
<dbReference type="Pfam" id="PF19305">
    <property type="entry name" value="MmgE_PrpD_C"/>
    <property type="match status" value="1"/>
</dbReference>
<reference evidence="4" key="1">
    <citation type="journal article" date="2019" name="Int. J. Syst. Evol. Microbiol.">
        <title>The Global Catalogue of Microorganisms (GCM) 10K type strain sequencing project: providing services to taxonomists for standard genome sequencing and annotation.</title>
        <authorList>
            <consortium name="The Broad Institute Genomics Platform"/>
            <consortium name="The Broad Institute Genome Sequencing Center for Infectious Disease"/>
            <person name="Wu L."/>
            <person name="Ma J."/>
        </authorList>
    </citation>
    <scope>NUCLEOTIDE SEQUENCE [LARGE SCALE GENOMIC DNA]</scope>
    <source>
        <strain evidence="4">LMG 24813</strain>
    </source>
</reference>
<dbReference type="Pfam" id="PF03972">
    <property type="entry name" value="MmgE_PrpD_N"/>
    <property type="match status" value="1"/>
</dbReference>
<dbReference type="RefSeq" id="WP_217963998.1">
    <property type="nucleotide sequence ID" value="NZ_JAHTBN010000003.1"/>
</dbReference>
<dbReference type="PANTHER" id="PTHR16943">
    <property type="entry name" value="2-METHYLCITRATE DEHYDRATASE-RELATED"/>
    <property type="match status" value="1"/>
</dbReference>
<feature type="domain" description="MmgE/PrpD N-terminal" evidence="1">
    <location>
        <begin position="25"/>
        <end position="252"/>
    </location>
</feature>
<feature type="domain" description="MmgE/PrpD C-terminal" evidence="2">
    <location>
        <begin position="278"/>
        <end position="423"/>
    </location>
</feature>
<keyword evidence="4" id="KW-1185">Reference proteome</keyword>
<dbReference type="PANTHER" id="PTHR16943:SF8">
    <property type="entry name" value="2-METHYLCITRATE DEHYDRATASE"/>
    <property type="match status" value="1"/>
</dbReference>
<protein>
    <submittedName>
        <fullName evidence="3">MmgE/PrpD family protein</fullName>
    </submittedName>
</protein>
<evidence type="ECO:0000259" key="2">
    <source>
        <dbReference type="Pfam" id="PF19305"/>
    </source>
</evidence>
<dbReference type="Proteomes" id="UP001595848">
    <property type="component" value="Unassembled WGS sequence"/>
</dbReference>
<accession>A0ABV8NZ64</accession>
<dbReference type="InterPro" id="IPR045336">
    <property type="entry name" value="MmgE_PrpD_N"/>
</dbReference>
<evidence type="ECO:0000313" key="4">
    <source>
        <dbReference type="Proteomes" id="UP001595848"/>
    </source>
</evidence>
<name>A0ABV8NZ64_9BURK</name>
<dbReference type="InterPro" id="IPR005656">
    <property type="entry name" value="MmgE_PrpD"/>
</dbReference>
<evidence type="ECO:0000313" key="3">
    <source>
        <dbReference type="EMBL" id="MFC4200782.1"/>
    </source>
</evidence>
<evidence type="ECO:0000259" key="1">
    <source>
        <dbReference type="Pfam" id="PF03972"/>
    </source>
</evidence>
<gene>
    <name evidence="3" type="ORF">ACFOY1_07435</name>
</gene>